<gene>
    <name evidence="5" type="ORF">RM573_10605</name>
</gene>
<keyword evidence="6" id="KW-1185">Reference proteome</keyword>
<feature type="signal peptide" evidence="2">
    <location>
        <begin position="1"/>
        <end position="20"/>
    </location>
</feature>
<keyword evidence="1 2" id="KW-0732">Signal</keyword>
<feature type="domain" description="Polysaccharide export protein N-terminal" evidence="3">
    <location>
        <begin position="20"/>
        <end position="93"/>
    </location>
</feature>
<evidence type="ECO:0000256" key="1">
    <source>
        <dbReference type="ARBA" id="ARBA00022729"/>
    </source>
</evidence>
<dbReference type="InterPro" id="IPR019554">
    <property type="entry name" value="Soluble_ligand-bd"/>
</dbReference>
<dbReference type="EMBL" id="JAVRIF010000005">
    <property type="protein sequence ID" value="MDT0604041.1"/>
    <property type="molecule type" value="Genomic_DNA"/>
</dbReference>
<evidence type="ECO:0000256" key="2">
    <source>
        <dbReference type="SAM" id="SignalP"/>
    </source>
</evidence>
<dbReference type="PANTHER" id="PTHR33619">
    <property type="entry name" value="POLYSACCHARIDE EXPORT PROTEIN GFCE-RELATED"/>
    <property type="match status" value="1"/>
</dbReference>
<evidence type="ECO:0000313" key="6">
    <source>
        <dbReference type="Proteomes" id="UP001266357"/>
    </source>
</evidence>
<dbReference type="Proteomes" id="UP001266357">
    <property type="component" value="Unassembled WGS sequence"/>
</dbReference>
<feature type="chain" id="PRO_5047297725" evidence="2">
    <location>
        <begin position="21"/>
        <end position="172"/>
    </location>
</feature>
<feature type="domain" description="Soluble ligand binding" evidence="4">
    <location>
        <begin position="99"/>
        <end position="150"/>
    </location>
</feature>
<comment type="caution">
    <text evidence="5">The sequence shown here is derived from an EMBL/GenBank/DDBJ whole genome shotgun (WGS) entry which is preliminary data.</text>
</comment>
<dbReference type="Pfam" id="PF02563">
    <property type="entry name" value="Poly_export"/>
    <property type="match status" value="1"/>
</dbReference>
<dbReference type="InterPro" id="IPR003715">
    <property type="entry name" value="Poly_export_N"/>
</dbReference>
<proteinExistence type="predicted"/>
<name>A0ABU3A1I8_9GAMM</name>
<reference evidence="5 6" key="1">
    <citation type="submission" date="2023-09" db="EMBL/GenBank/DDBJ databases">
        <authorList>
            <person name="Rey-Velasco X."/>
        </authorList>
    </citation>
    <scope>NUCLEOTIDE SEQUENCE [LARGE SCALE GENOMIC DNA]</scope>
    <source>
        <strain evidence="5 6">W431</strain>
    </source>
</reference>
<dbReference type="PANTHER" id="PTHR33619:SF3">
    <property type="entry name" value="POLYSACCHARIDE EXPORT PROTEIN GFCE-RELATED"/>
    <property type="match status" value="1"/>
</dbReference>
<accession>A0ABU3A1I8</accession>
<dbReference type="Pfam" id="PF10531">
    <property type="entry name" value="SLBB"/>
    <property type="match status" value="1"/>
</dbReference>
<evidence type="ECO:0000259" key="4">
    <source>
        <dbReference type="Pfam" id="PF10531"/>
    </source>
</evidence>
<dbReference type="RefSeq" id="WP_311581450.1">
    <property type="nucleotide sequence ID" value="NZ_JAVRIF010000005.1"/>
</dbReference>
<dbReference type="Gene3D" id="3.30.1950.10">
    <property type="entry name" value="wza like domain"/>
    <property type="match status" value="1"/>
</dbReference>
<protein>
    <submittedName>
        <fullName evidence="5">Polysaccharide biosynthesis/export family protein</fullName>
    </submittedName>
</protein>
<evidence type="ECO:0000259" key="3">
    <source>
        <dbReference type="Pfam" id="PF02563"/>
    </source>
</evidence>
<organism evidence="5 6">
    <name type="scientific">Thalassotalea castellviae</name>
    <dbReference type="NCBI Taxonomy" id="3075612"/>
    <lineage>
        <taxon>Bacteria</taxon>
        <taxon>Pseudomonadati</taxon>
        <taxon>Pseudomonadota</taxon>
        <taxon>Gammaproteobacteria</taxon>
        <taxon>Alteromonadales</taxon>
        <taxon>Colwelliaceae</taxon>
        <taxon>Thalassotalea</taxon>
    </lineage>
</organism>
<evidence type="ECO:0000313" key="5">
    <source>
        <dbReference type="EMBL" id="MDT0604041.1"/>
    </source>
</evidence>
<dbReference type="InterPro" id="IPR049712">
    <property type="entry name" value="Poly_export"/>
</dbReference>
<sequence length="172" mass="19188">MRFLVILFWLISIFSTNALASDYVLGPGDQISIVVYNEPDLSTNVKINKTGFISFPFLDDIKVIGLTPKKLENVIKQGLLGDYLIDPQVTVSIVQYRPFFIHGQVKRPGGYPYQDDLTLDKAIALAGGLGNRASKTEWKITRTVDGKSVIITGNVMTLVYPDDIIEIEQSFF</sequence>
<dbReference type="Gene3D" id="3.10.560.10">
    <property type="entry name" value="Outer membrane lipoprotein wza domain like"/>
    <property type="match status" value="1"/>
</dbReference>